<dbReference type="Pfam" id="PF10173">
    <property type="entry name" value="Mit_KHE1"/>
    <property type="match status" value="1"/>
</dbReference>
<gene>
    <name evidence="3" type="ORF">EJ08DRAFT_604105</name>
</gene>
<keyword evidence="2" id="KW-0812">Transmembrane</keyword>
<dbReference type="EMBL" id="MU007012">
    <property type="protein sequence ID" value="KAF2435931.1"/>
    <property type="molecule type" value="Genomic_DNA"/>
</dbReference>
<dbReference type="AlphaFoldDB" id="A0A9P4P1Y7"/>
<organism evidence="3 4">
    <name type="scientific">Tothia fuscella</name>
    <dbReference type="NCBI Taxonomy" id="1048955"/>
    <lineage>
        <taxon>Eukaryota</taxon>
        <taxon>Fungi</taxon>
        <taxon>Dikarya</taxon>
        <taxon>Ascomycota</taxon>
        <taxon>Pezizomycotina</taxon>
        <taxon>Dothideomycetes</taxon>
        <taxon>Pleosporomycetidae</taxon>
        <taxon>Venturiales</taxon>
        <taxon>Cylindrosympodiaceae</taxon>
        <taxon>Tothia</taxon>
    </lineage>
</organism>
<evidence type="ECO:0000256" key="2">
    <source>
        <dbReference type="SAM" id="Phobius"/>
    </source>
</evidence>
<dbReference type="InterPro" id="IPR018786">
    <property type="entry name" value="Mit_KHE1"/>
</dbReference>
<evidence type="ECO:0000313" key="4">
    <source>
        <dbReference type="Proteomes" id="UP000800235"/>
    </source>
</evidence>
<dbReference type="PANTHER" id="PTHR28062:SF1">
    <property type="entry name" value="TRANSMEMBRANE PROTEIN"/>
    <property type="match status" value="1"/>
</dbReference>
<proteinExistence type="predicted"/>
<feature type="region of interest" description="Disordered" evidence="1">
    <location>
        <begin position="272"/>
        <end position="304"/>
    </location>
</feature>
<evidence type="ECO:0000313" key="3">
    <source>
        <dbReference type="EMBL" id="KAF2435931.1"/>
    </source>
</evidence>
<evidence type="ECO:0008006" key="5">
    <source>
        <dbReference type="Google" id="ProtNLM"/>
    </source>
</evidence>
<feature type="transmembrane region" description="Helical" evidence="2">
    <location>
        <begin position="128"/>
        <end position="147"/>
    </location>
</feature>
<dbReference type="GO" id="GO:1902600">
    <property type="term" value="P:proton transmembrane transport"/>
    <property type="evidence" value="ECO:0007669"/>
    <property type="project" value="TreeGrafter"/>
</dbReference>
<keyword evidence="4" id="KW-1185">Reference proteome</keyword>
<dbReference type="PANTHER" id="PTHR28062">
    <property type="entry name" value="K+-H+ EXCHANGE-LIKE PROTEIN"/>
    <property type="match status" value="1"/>
</dbReference>
<dbReference type="GO" id="GO:0006813">
    <property type="term" value="P:potassium ion transport"/>
    <property type="evidence" value="ECO:0007669"/>
    <property type="project" value="TreeGrafter"/>
</dbReference>
<dbReference type="OrthoDB" id="5562676at2759"/>
<protein>
    <recommendedName>
        <fullName evidence="5">Mitochondrial K+-H+ exchange-related-domain-containing protein</fullName>
    </recommendedName>
</protein>
<accession>A0A9P4P1Y7</accession>
<keyword evidence="2" id="KW-1133">Transmembrane helix</keyword>
<evidence type="ECO:0000256" key="1">
    <source>
        <dbReference type="SAM" id="MobiDB-lite"/>
    </source>
</evidence>
<sequence>MRIFLLPISTRRTLIYCERAKQQLAPGEKPSWLDRATNKASETWVSFEKAESGWKKQLTTYGNAALRRIPYEEWGLKTLPPLSDTIRKKEPKKSVEVLFPGLFMKEEKVPDILRQLAIERQAMHKKRMIWSAIGAPLTLPFAAIPIIPNIPGFYLMFRAYSHFRALYGAKHLEFLGDQKLLTPMPSNALDEMYTAGLKYKTRQVARESPVPNREEGKEVAQLVEDQISSGKEDVMLLQRWNGKLLAERFKLPDMEVEIERAVEQVEKSLKAKEELAEEKREIEKATGAGAVDAESDSRSDAEKK</sequence>
<keyword evidence="2" id="KW-0472">Membrane</keyword>
<feature type="compositionally biased region" description="Basic and acidic residues" evidence="1">
    <location>
        <begin position="295"/>
        <end position="304"/>
    </location>
</feature>
<name>A0A9P4P1Y7_9PEZI</name>
<reference evidence="3" key="1">
    <citation type="journal article" date="2020" name="Stud. Mycol.">
        <title>101 Dothideomycetes genomes: a test case for predicting lifestyles and emergence of pathogens.</title>
        <authorList>
            <person name="Haridas S."/>
            <person name="Albert R."/>
            <person name="Binder M."/>
            <person name="Bloem J."/>
            <person name="Labutti K."/>
            <person name="Salamov A."/>
            <person name="Andreopoulos B."/>
            <person name="Baker S."/>
            <person name="Barry K."/>
            <person name="Bills G."/>
            <person name="Bluhm B."/>
            <person name="Cannon C."/>
            <person name="Castanera R."/>
            <person name="Culley D."/>
            <person name="Daum C."/>
            <person name="Ezra D."/>
            <person name="Gonzalez J."/>
            <person name="Henrissat B."/>
            <person name="Kuo A."/>
            <person name="Liang C."/>
            <person name="Lipzen A."/>
            <person name="Lutzoni F."/>
            <person name="Magnuson J."/>
            <person name="Mondo S."/>
            <person name="Nolan M."/>
            <person name="Ohm R."/>
            <person name="Pangilinan J."/>
            <person name="Park H.-J."/>
            <person name="Ramirez L."/>
            <person name="Alfaro M."/>
            <person name="Sun H."/>
            <person name="Tritt A."/>
            <person name="Yoshinaga Y."/>
            <person name="Zwiers L.-H."/>
            <person name="Turgeon B."/>
            <person name="Goodwin S."/>
            <person name="Spatafora J."/>
            <person name="Crous P."/>
            <person name="Grigoriev I."/>
        </authorList>
    </citation>
    <scope>NUCLEOTIDE SEQUENCE</scope>
    <source>
        <strain evidence="3">CBS 130266</strain>
    </source>
</reference>
<feature type="compositionally biased region" description="Basic and acidic residues" evidence="1">
    <location>
        <begin position="272"/>
        <end position="284"/>
    </location>
</feature>
<dbReference type="Proteomes" id="UP000800235">
    <property type="component" value="Unassembled WGS sequence"/>
</dbReference>
<comment type="caution">
    <text evidence="3">The sequence shown here is derived from an EMBL/GenBank/DDBJ whole genome shotgun (WGS) entry which is preliminary data.</text>
</comment>
<dbReference type="GO" id="GO:0005743">
    <property type="term" value="C:mitochondrial inner membrane"/>
    <property type="evidence" value="ECO:0007669"/>
    <property type="project" value="TreeGrafter"/>
</dbReference>